<dbReference type="SMART" id="SM00670">
    <property type="entry name" value="PINc"/>
    <property type="match status" value="1"/>
</dbReference>
<dbReference type="Proteomes" id="UP000176923">
    <property type="component" value="Unassembled WGS sequence"/>
</dbReference>
<sequence length="150" mass="17259">MIKKVYLDANILIAHQVSGHEFHERAKKIIDNLWSENAFLLISALTMDEFLYGIVFLLRGEKNDNSFGSFASILSKTVQAVLSWNTTRLIEFENSEDSLINILDSIKTYNLRPRDAFHLECMKQNKVFAIATFDNDFNPLSKNEKITVIQ</sequence>
<dbReference type="Gene3D" id="3.40.50.1010">
    <property type="entry name" value="5'-nuclease"/>
    <property type="match status" value="1"/>
</dbReference>
<dbReference type="InterPro" id="IPR002716">
    <property type="entry name" value="PIN_dom"/>
</dbReference>
<dbReference type="PANTHER" id="PTHR39677:SF4">
    <property type="entry name" value="RIBONUCLEASE VAPC6"/>
    <property type="match status" value="1"/>
</dbReference>
<gene>
    <name evidence="2" type="ORF">A3D77_01410</name>
</gene>
<dbReference type="SUPFAM" id="SSF88723">
    <property type="entry name" value="PIN domain-like"/>
    <property type="match status" value="1"/>
</dbReference>
<comment type="caution">
    <text evidence="2">The sequence shown here is derived from an EMBL/GenBank/DDBJ whole genome shotgun (WGS) entry which is preliminary data.</text>
</comment>
<evidence type="ECO:0000259" key="1">
    <source>
        <dbReference type="SMART" id="SM00670"/>
    </source>
</evidence>
<feature type="domain" description="PIN" evidence="1">
    <location>
        <begin position="3"/>
        <end position="139"/>
    </location>
</feature>
<dbReference type="PANTHER" id="PTHR39677">
    <property type="entry name" value="RIBONUCLEASE VAPC6"/>
    <property type="match status" value="1"/>
</dbReference>
<dbReference type="EMBL" id="MFJL01000019">
    <property type="protein sequence ID" value="OGG15667.1"/>
    <property type="molecule type" value="Genomic_DNA"/>
</dbReference>
<evidence type="ECO:0000313" key="2">
    <source>
        <dbReference type="EMBL" id="OGG15667.1"/>
    </source>
</evidence>
<protein>
    <recommendedName>
        <fullName evidence="1">PIN domain-containing protein</fullName>
    </recommendedName>
</protein>
<proteinExistence type="predicted"/>
<organism evidence="2 3">
    <name type="scientific">Candidatus Gottesmanbacteria bacterium RIFCSPHIGHO2_02_FULL_39_11</name>
    <dbReference type="NCBI Taxonomy" id="1798382"/>
    <lineage>
        <taxon>Bacteria</taxon>
        <taxon>Candidatus Gottesmaniibacteriota</taxon>
    </lineage>
</organism>
<dbReference type="Pfam" id="PF01850">
    <property type="entry name" value="PIN"/>
    <property type="match status" value="1"/>
</dbReference>
<dbReference type="AlphaFoldDB" id="A0A1F5ZUB8"/>
<dbReference type="CDD" id="cd09854">
    <property type="entry name" value="PIN_VapC-like"/>
    <property type="match status" value="1"/>
</dbReference>
<reference evidence="2 3" key="1">
    <citation type="journal article" date="2016" name="Nat. Commun.">
        <title>Thousands of microbial genomes shed light on interconnected biogeochemical processes in an aquifer system.</title>
        <authorList>
            <person name="Anantharaman K."/>
            <person name="Brown C.T."/>
            <person name="Hug L.A."/>
            <person name="Sharon I."/>
            <person name="Castelle C.J."/>
            <person name="Probst A.J."/>
            <person name="Thomas B.C."/>
            <person name="Singh A."/>
            <person name="Wilkins M.J."/>
            <person name="Karaoz U."/>
            <person name="Brodie E.L."/>
            <person name="Williams K.H."/>
            <person name="Hubbard S.S."/>
            <person name="Banfield J.F."/>
        </authorList>
    </citation>
    <scope>NUCLEOTIDE SEQUENCE [LARGE SCALE GENOMIC DNA]</scope>
</reference>
<dbReference type="InterPro" id="IPR029060">
    <property type="entry name" value="PIN-like_dom_sf"/>
</dbReference>
<evidence type="ECO:0000313" key="3">
    <source>
        <dbReference type="Proteomes" id="UP000176923"/>
    </source>
</evidence>
<accession>A0A1F5ZUB8</accession>
<name>A0A1F5ZUB8_9BACT</name>